<evidence type="ECO:0000256" key="4">
    <source>
        <dbReference type="ARBA" id="ARBA00022763"/>
    </source>
</evidence>
<comment type="similarity">
    <text evidence="2">Belongs to the tyrosyl-DNA phosphodiesterase family.</text>
</comment>
<evidence type="ECO:0000256" key="6">
    <source>
        <dbReference type="ARBA" id="ARBA00022839"/>
    </source>
</evidence>
<protein>
    <recommendedName>
        <fullName evidence="14">Phospholipase D/nuclease</fullName>
    </recommendedName>
</protein>
<feature type="region of interest" description="Disordered" evidence="11">
    <location>
        <begin position="1"/>
        <end position="41"/>
    </location>
</feature>
<evidence type="ECO:0008006" key="14">
    <source>
        <dbReference type="Google" id="ProtNLM"/>
    </source>
</evidence>
<gene>
    <name evidence="12" type="ORF">MVEN_01567000</name>
</gene>
<dbReference type="OrthoDB" id="47785at2759"/>
<evidence type="ECO:0000256" key="2">
    <source>
        <dbReference type="ARBA" id="ARBA00010205"/>
    </source>
</evidence>
<evidence type="ECO:0000256" key="5">
    <source>
        <dbReference type="ARBA" id="ARBA00022801"/>
    </source>
</evidence>
<dbReference type="CDD" id="cd09123">
    <property type="entry name" value="PLDc_Tdp1_2"/>
    <property type="match status" value="1"/>
</dbReference>
<feature type="compositionally biased region" description="Acidic residues" evidence="11">
    <location>
        <begin position="28"/>
        <end position="40"/>
    </location>
</feature>
<keyword evidence="8" id="KW-0539">Nucleus</keyword>
<feature type="binding site" evidence="10">
    <location>
        <position position="529"/>
    </location>
    <ligand>
        <name>substrate</name>
    </ligand>
</feature>
<evidence type="ECO:0000256" key="10">
    <source>
        <dbReference type="PIRSR" id="PIRSR610347-2"/>
    </source>
</evidence>
<evidence type="ECO:0000256" key="9">
    <source>
        <dbReference type="PIRSR" id="PIRSR610347-1"/>
    </source>
</evidence>
<name>A0A8H6XSG1_9AGAR</name>
<dbReference type="GO" id="GO:0003690">
    <property type="term" value="F:double-stranded DNA binding"/>
    <property type="evidence" value="ECO:0007669"/>
    <property type="project" value="TreeGrafter"/>
</dbReference>
<dbReference type="AlphaFoldDB" id="A0A8H6XSG1"/>
<dbReference type="PANTHER" id="PTHR12415">
    <property type="entry name" value="TYROSYL-DNA PHOSPHODIESTERASE 1"/>
    <property type="match status" value="1"/>
</dbReference>
<dbReference type="GO" id="GO:0006281">
    <property type="term" value="P:DNA repair"/>
    <property type="evidence" value="ECO:0007669"/>
    <property type="project" value="UniProtKB-KW"/>
</dbReference>
<evidence type="ECO:0000256" key="8">
    <source>
        <dbReference type="ARBA" id="ARBA00023242"/>
    </source>
</evidence>
<evidence type="ECO:0000313" key="13">
    <source>
        <dbReference type="Proteomes" id="UP000620124"/>
    </source>
</evidence>
<dbReference type="Gene3D" id="3.30.870.10">
    <property type="entry name" value="Endonuclease Chain A"/>
    <property type="match status" value="2"/>
</dbReference>
<feature type="region of interest" description="Disordered" evidence="11">
    <location>
        <begin position="142"/>
        <end position="163"/>
    </location>
</feature>
<sequence>MEVENAEQSAGAVAKTLKGKAPKPIAVDDSETEDDSEDDNIPTAWLNKKLVASARPAAVSQKKQTSKPIIVVDSDDSDAEEIVVKKPKLSTSTSTSHPGSSVATAIASSEGPRPTTQSSAVGSLPGRAQMEAERLARRKRMLQDDETVGDSKRQRTSAATVSSTHKTPIASRIFYDGVFFPTATVHANLRADGREAIRLQDIVGPPSSDLKLAILSSYGVDYEWLAPHFDRDVPVIVVNSIPSGERITARLFENPNWILTSPQIKSGGCLHMKYMFLFYKSGRLRVVVSTANLVSIDWAALENCVFIQDVFLHSSSNVVGGGKAKYSKEGAKPEEGFAVLLESVLKATNVGPALESVNQKTPGLPLKSISDLSKLWDWSSVTAELVPSIAGKYEGWKKIKTTGHPRLMRALETLGLATSNMTQSLVIECQGSSIGPYTTQWFNQFYISASGNSAALKAHMELSESKRKKMDYPRGIKVVFPSFKTAMGIAGVAALSLYCKRKKWEAPNFPRAAFHDSKSSAGKVLMHTKMIIGSFTPKQKKNDTAMSTAEKLPSGPAGWMYVGSHNFTQAAWGNLSGSADAPVLNVNNYELGVVVPLMSPDDLNTMCAWERPPEKYAVGDTAWFQDEVDPTKLITEGEMHMTHGR</sequence>
<comment type="subcellular location">
    <subcellularLocation>
        <location evidence="1">Nucleus</location>
    </subcellularLocation>
</comment>
<dbReference type="GO" id="GO:0005634">
    <property type="term" value="C:nucleus"/>
    <property type="evidence" value="ECO:0007669"/>
    <property type="project" value="UniProtKB-SubCell"/>
</dbReference>
<keyword evidence="6" id="KW-0269">Exonuclease</keyword>
<dbReference type="SUPFAM" id="SSF56024">
    <property type="entry name" value="Phospholipase D/nuclease"/>
    <property type="match status" value="2"/>
</dbReference>
<evidence type="ECO:0000256" key="7">
    <source>
        <dbReference type="ARBA" id="ARBA00023204"/>
    </source>
</evidence>
<dbReference type="InterPro" id="IPR010347">
    <property type="entry name" value="Tdp1"/>
</dbReference>
<evidence type="ECO:0000256" key="1">
    <source>
        <dbReference type="ARBA" id="ARBA00004123"/>
    </source>
</evidence>
<dbReference type="PANTHER" id="PTHR12415:SF0">
    <property type="entry name" value="TYROSYL-DNA PHOSPHODIESTERASE 1"/>
    <property type="match status" value="1"/>
</dbReference>
<keyword evidence="13" id="KW-1185">Reference proteome</keyword>
<organism evidence="12 13">
    <name type="scientific">Mycena venus</name>
    <dbReference type="NCBI Taxonomy" id="2733690"/>
    <lineage>
        <taxon>Eukaryota</taxon>
        <taxon>Fungi</taxon>
        <taxon>Dikarya</taxon>
        <taxon>Basidiomycota</taxon>
        <taxon>Agaricomycotina</taxon>
        <taxon>Agaricomycetes</taxon>
        <taxon>Agaricomycetidae</taxon>
        <taxon>Agaricales</taxon>
        <taxon>Marasmiineae</taxon>
        <taxon>Mycenaceae</taxon>
        <taxon>Mycena</taxon>
    </lineage>
</organism>
<keyword evidence="4" id="KW-0227">DNA damage</keyword>
<dbReference type="Proteomes" id="UP000620124">
    <property type="component" value="Unassembled WGS sequence"/>
</dbReference>
<proteinExistence type="inferred from homology"/>
<keyword evidence="5" id="KW-0378">Hydrolase</keyword>
<dbReference type="GO" id="GO:0017005">
    <property type="term" value="F:3'-tyrosyl-DNA phosphodiesterase activity"/>
    <property type="evidence" value="ECO:0007669"/>
    <property type="project" value="TreeGrafter"/>
</dbReference>
<keyword evidence="7" id="KW-0234">DNA repair</keyword>
<dbReference type="CDD" id="cd09122">
    <property type="entry name" value="PLDc_Tdp1_1"/>
    <property type="match status" value="1"/>
</dbReference>
<accession>A0A8H6XSG1</accession>
<dbReference type="Pfam" id="PF06087">
    <property type="entry name" value="Tyr-DNA_phospho"/>
    <property type="match status" value="1"/>
</dbReference>
<evidence type="ECO:0000256" key="3">
    <source>
        <dbReference type="ARBA" id="ARBA00022722"/>
    </source>
</evidence>
<feature type="active site" description="Nucleophile" evidence="9">
    <location>
        <position position="271"/>
    </location>
</feature>
<feature type="active site" description="Proton donor/acceptor" evidence="9">
    <location>
        <position position="527"/>
    </location>
</feature>
<keyword evidence="3" id="KW-0540">Nuclease</keyword>
<dbReference type="GO" id="GO:0004527">
    <property type="term" value="F:exonuclease activity"/>
    <property type="evidence" value="ECO:0007669"/>
    <property type="project" value="UniProtKB-KW"/>
</dbReference>
<dbReference type="GO" id="GO:0003697">
    <property type="term" value="F:single-stranded DNA binding"/>
    <property type="evidence" value="ECO:0007669"/>
    <property type="project" value="TreeGrafter"/>
</dbReference>
<comment type="caution">
    <text evidence="12">The sequence shown here is derived from an EMBL/GenBank/DDBJ whole genome shotgun (WGS) entry which is preliminary data.</text>
</comment>
<feature type="binding site" evidence="10">
    <location>
        <position position="273"/>
    </location>
    <ligand>
        <name>substrate</name>
    </ligand>
</feature>
<reference evidence="12" key="1">
    <citation type="submission" date="2020-05" db="EMBL/GenBank/DDBJ databases">
        <title>Mycena genomes resolve the evolution of fungal bioluminescence.</title>
        <authorList>
            <person name="Tsai I.J."/>
        </authorList>
    </citation>
    <scope>NUCLEOTIDE SEQUENCE</scope>
    <source>
        <strain evidence="12">CCC161011</strain>
    </source>
</reference>
<dbReference type="EMBL" id="JACAZI010000013">
    <property type="protein sequence ID" value="KAF7345485.1"/>
    <property type="molecule type" value="Genomic_DNA"/>
</dbReference>
<feature type="compositionally biased region" description="Low complexity" evidence="11">
    <location>
        <begin position="90"/>
        <end position="101"/>
    </location>
</feature>
<evidence type="ECO:0000256" key="11">
    <source>
        <dbReference type="SAM" id="MobiDB-lite"/>
    </source>
</evidence>
<feature type="region of interest" description="Disordered" evidence="11">
    <location>
        <begin position="53"/>
        <end position="129"/>
    </location>
</feature>
<evidence type="ECO:0000313" key="12">
    <source>
        <dbReference type="EMBL" id="KAF7345485.1"/>
    </source>
</evidence>